<dbReference type="InterPro" id="IPR008811">
    <property type="entry name" value="Glycosyl_hydrolases_36"/>
</dbReference>
<proteinExistence type="inferred from homology"/>
<accession>A0AAP0IDY7</accession>
<evidence type="ECO:0000256" key="4">
    <source>
        <dbReference type="ARBA" id="ARBA00049426"/>
    </source>
</evidence>
<protein>
    <recommendedName>
        <fullName evidence="2">galactinol--sucrose galactosyltransferase</fullName>
        <ecNumber evidence="2">2.4.1.82</ecNumber>
    </recommendedName>
</protein>
<dbReference type="AlphaFoldDB" id="A0AAP0IDY7"/>
<dbReference type="InterPro" id="IPR017853">
    <property type="entry name" value="GH"/>
</dbReference>
<dbReference type="InterPro" id="IPR013785">
    <property type="entry name" value="Aldolase_TIM"/>
</dbReference>
<evidence type="ECO:0000256" key="1">
    <source>
        <dbReference type="ARBA" id="ARBA00007240"/>
    </source>
</evidence>
<dbReference type="Proteomes" id="UP001420932">
    <property type="component" value="Unassembled WGS sequence"/>
</dbReference>
<dbReference type="EC" id="2.4.1.82" evidence="2"/>
<comment type="similarity">
    <text evidence="1">Belongs to the glycosyl hydrolases 36 family.</text>
</comment>
<name>A0AAP0IDY7_9MAGN</name>
<evidence type="ECO:0000313" key="6">
    <source>
        <dbReference type="Proteomes" id="UP001420932"/>
    </source>
</evidence>
<dbReference type="Pfam" id="PF05691">
    <property type="entry name" value="Raffinose_syn"/>
    <property type="match status" value="1"/>
</dbReference>
<comment type="caution">
    <text evidence="5">The sequence shown here is derived from an EMBL/GenBank/DDBJ whole genome shotgun (WGS) entry which is preliminary data.</text>
</comment>
<reference evidence="5 6" key="1">
    <citation type="submission" date="2024-01" db="EMBL/GenBank/DDBJ databases">
        <title>Genome assemblies of Stephania.</title>
        <authorList>
            <person name="Yang L."/>
        </authorList>
    </citation>
    <scope>NUCLEOTIDE SEQUENCE [LARGE SCALE GENOMIC DNA]</scope>
    <source>
        <strain evidence="5">YNDBR</strain>
        <tissue evidence="5">Leaf</tissue>
    </source>
</reference>
<dbReference type="GO" id="GO:0047274">
    <property type="term" value="F:galactinol-sucrose galactosyltransferase activity"/>
    <property type="evidence" value="ECO:0007669"/>
    <property type="project" value="UniProtKB-EC"/>
</dbReference>
<dbReference type="EMBL" id="JBBNAF010000009">
    <property type="protein sequence ID" value="KAK9113676.1"/>
    <property type="molecule type" value="Genomic_DNA"/>
</dbReference>
<sequence>MAPTLKRSSLENHDDHQILQNGHHQHDQSSSSSSSTVFTMDGSDLLVNDHLILSEVPSNFKLTTIPHQNQGCFVGFRSTESKSRHVAHLGKLKNIRFMSIFCFKVWWSTLWVGNRGSDVQYETQFMILNKCDQTNRPFVLLIPLIEGPFRSSLQPSQSDHDDDDDHIDICVESGSNRVTSSVFQSCLYMQSSGNNSHCPFELVKGAFAFLRNHFGTFKLLSEKAPPDIVDKFGWCTWDAFYLKVTPQGVWDGVSTLAKGGCPPGFIIIDDGWKSMCHDDDDPMTESMGRNLGGQQVPCRLTNFLENQNFRSYISKTSPNVKGLGALVKDLKEEFRALDRVYAWHAFCGFWGGIRPVLHPIHPNMPESTMVNAVLSPSLTMTMQDSAVDGIVKSGVGLVPPEKAHQMFDGLHSHLSISGVDGVKLDVIHVMEMLGEEYGGRVELARAYFKAFNGSVKKWFGGNGVMASMQQCNDFMFIGTECISLGRVGDDFWSLETQSDPNGAYWLQGCHMVHCAYNSLWMGNFIHPDWDMFMSVHPCAAFHAASRAISGGPIYVSDAVGKHDFELLKRLVLPDGSVLRCEGYALPTRDCLFEDPLHDGKTLLKIWNLNKYTGVIGAFNCQGGGWDPKARTNKSAPQFSLPLTTTLSPTNVEWKLHSKNINEAQAFAVYMFQAKTLTLLHEPTQIIQLSLDPFTFELLTVSPIKTFFVNKRLVSFAPIGLVNMFNTGGAVQSVSFDGEMGFVKVSVRGGGEMRVFASEKPKGCRVDGEEVEFSYDDGERMVVIHLDWCNSSVDYLF</sequence>
<evidence type="ECO:0000313" key="5">
    <source>
        <dbReference type="EMBL" id="KAK9113676.1"/>
    </source>
</evidence>
<evidence type="ECO:0000256" key="3">
    <source>
        <dbReference type="ARBA" id="ARBA00023277"/>
    </source>
</evidence>
<keyword evidence="3" id="KW-0119">Carbohydrate metabolism</keyword>
<evidence type="ECO:0000256" key="2">
    <source>
        <dbReference type="ARBA" id="ARBA00012708"/>
    </source>
</evidence>
<gene>
    <name evidence="5" type="ORF">Syun_020473</name>
</gene>
<dbReference type="SUPFAM" id="SSF51445">
    <property type="entry name" value="(Trans)glycosidases"/>
    <property type="match status" value="1"/>
</dbReference>
<organism evidence="5 6">
    <name type="scientific">Stephania yunnanensis</name>
    <dbReference type="NCBI Taxonomy" id="152371"/>
    <lineage>
        <taxon>Eukaryota</taxon>
        <taxon>Viridiplantae</taxon>
        <taxon>Streptophyta</taxon>
        <taxon>Embryophyta</taxon>
        <taxon>Tracheophyta</taxon>
        <taxon>Spermatophyta</taxon>
        <taxon>Magnoliopsida</taxon>
        <taxon>Ranunculales</taxon>
        <taxon>Menispermaceae</taxon>
        <taxon>Menispermoideae</taxon>
        <taxon>Cissampelideae</taxon>
        <taxon>Stephania</taxon>
    </lineage>
</organism>
<keyword evidence="6" id="KW-1185">Reference proteome</keyword>
<dbReference type="Gene3D" id="3.20.20.70">
    <property type="entry name" value="Aldolase class I"/>
    <property type="match status" value="1"/>
</dbReference>
<dbReference type="PANTHER" id="PTHR31268:SF37">
    <property type="entry name" value="GALACTINOL--SUCROSE GALACTOSYLTRANSFERASE"/>
    <property type="match status" value="1"/>
</dbReference>
<comment type="catalytic activity">
    <reaction evidence="4">
        <text>alpha-D-galactosyl-(1-&gt;3)-1D-myo-inositol + sucrose = raffinose + myo-inositol</text>
        <dbReference type="Rhea" id="RHEA:20161"/>
        <dbReference type="ChEBI" id="CHEBI:16634"/>
        <dbReference type="ChEBI" id="CHEBI:17268"/>
        <dbReference type="ChEBI" id="CHEBI:17505"/>
        <dbReference type="ChEBI" id="CHEBI:17992"/>
        <dbReference type="EC" id="2.4.1.82"/>
    </reaction>
</comment>
<dbReference type="PANTHER" id="PTHR31268">
    <property type="match status" value="1"/>
</dbReference>